<dbReference type="RefSeq" id="WP_066046869.1">
    <property type="nucleotide sequence ID" value="NZ_CP018093.1"/>
</dbReference>
<keyword evidence="1" id="KW-1133">Transmembrane helix</keyword>
<dbReference type="Proteomes" id="UP000182459">
    <property type="component" value="Chromosome"/>
</dbReference>
<accession>A0AAC9J5W6</accession>
<keyword evidence="3" id="KW-1185">Reference proteome</keyword>
<evidence type="ECO:0000313" key="2">
    <source>
        <dbReference type="EMBL" id="APD50163.1"/>
    </source>
</evidence>
<protein>
    <submittedName>
        <fullName evidence="2">Uncharacterized protein</fullName>
    </submittedName>
</protein>
<reference evidence="2 3" key="1">
    <citation type="submission" date="2016-11" db="EMBL/GenBank/DDBJ databases">
        <authorList>
            <person name="Hagglund E."/>
            <person name="Bystrom M."/>
            <person name="Naslund J."/>
            <person name="Stenberg P."/>
            <person name="Sjodin A."/>
        </authorList>
    </citation>
    <scope>NUCLEOTIDE SEQUENCE [LARGE SCALE GENOMIC DNA]</scope>
    <source>
        <strain evidence="2 3">CCUG 58020</strain>
    </source>
</reference>
<keyword evidence="1" id="KW-0472">Membrane</keyword>
<name>A0AAC9J5W6_9GAMM</name>
<keyword evidence="1" id="KW-0812">Transmembrane</keyword>
<sequence length="96" mass="11335">MSSKNSLISIAIQVVVALALSISISITDSYWKWLFVIIFCALQILVLYFVNKNITPIEKFRLYLKDSNNWDQNNDYTFFYKKCPEFTMKEIDDHIL</sequence>
<gene>
    <name evidence="2" type="ORF">FSC454_02910</name>
</gene>
<feature type="transmembrane region" description="Helical" evidence="1">
    <location>
        <begin position="33"/>
        <end position="51"/>
    </location>
</feature>
<dbReference type="KEGG" id="fhi:FSC454_02910"/>
<evidence type="ECO:0000256" key="1">
    <source>
        <dbReference type="SAM" id="Phobius"/>
    </source>
</evidence>
<proteinExistence type="predicted"/>
<evidence type="ECO:0000313" key="3">
    <source>
        <dbReference type="Proteomes" id="UP000182459"/>
    </source>
</evidence>
<dbReference type="EMBL" id="CP018093">
    <property type="protein sequence ID" value="APD50163.1"/>
    <property type="molecule type" value="Genomic_DNA"/>
</dbReference>
<organism evidence="2 3">
    <name type="scientific">Francisella hispaniensis FSC454</name>
    <dbReference type="NCBI Taxonomy" id="1088883"/>
    <lineage>
        <taxon>Bacteria</taxon>
        <taxon>Pseudomonadati</taxon>
        <taxon>Pseudomonadota</taxon>
        <taxon>Gammaproteobacteria</taxon>
        <taxon>Thiotrichales</taxon>
        <taxon>Francisellaceae</taxon>
        <taxon>Francisella</taxon>
    </lineage>
</organism>
<dbReference type="AlphaFoldDB" id="A0AAC9J5W6"/>